<dbReference type="SUPFAM" id="SSF49265">
    <property type="entry name" value="Fibronectin type III"/>
    <property type="match status" value="1"/>
</dbReference>
<dbReference type="Gene3D" id="2.60.40.10">
    <property type="entry name" value="Immunoglobulins"/>
    <property type="match status" value="1"/>
</dbReference>
<organism evidence="3 4">
    <name type="scientific">Polaribacter marinaquae</name>
    <dbReference type="NCBI Taxonomy" id="1642819"/>
    <lineage>
        <taxon>Bacteria</taxon>
        <taxon>Pseudomonadati</taxon>
        <taxon>Bacteroidota</taxon>
        <taxon>Flavobacteriia</taxon>
        <taxon>Flavobacteriales</taxon>
        <taxon>Flavobacteriaceae</taxon>
    </lineage>
</organism>
<dbReference type="RefSeq" id="WP_340932942.1">
    <property type="nucleotide sequence ID" value="NZ_CP150496.1"/>
</dbReference>
<dbReference type="PROSITE" id="PS51257">
    <property type="entry name" value="PROKAR_LIPOPROTEIN"/>
    <property type="match status" value="1"/>
</dbReference>
<dbReference type="InterPro" id="IPR011050">
    <property type="entry name" value="Pectin_lyase_fold/virulence"/>
</dbReference>
<dbReference type="InterPro" id="IPR013783">
    <property type="entry name" value="Ig-like_fold"/>
</dbReference>
<name>A0ABZ2TVX0_9FLAO</name>
<dbReference type="InterPro" id="IPR036116">
    <property type="entry name" value="FN3_sf"/>
</dbReference>
<keyword evidence="4" id="KW-1185">Reference proteome</keyword>
<dbReference type="InterPro" id="IPR032530">
    <property type="entry name" value="DUF4957"/>
</dbReference>
<dbReference type="EMBL" id="CP150496">
    <property type="protein sequence ID" value="WYW55447.1"/>
    <property type="molecule type" value="Genomic_DNA"/>
</dbReference>
<reference evidence="3 4" key="1">
    <citation type="submission" date="2024-03" db="EMBL/GenBank/DDBJ databases">
        <authorList>
            <person name="Cao K."/>
        </authorList>
    </citation>
    <scope>NUCLEOTIDE SEQUENCE [LARGE SCALE GENOMIC DNA]</scope>
    <source>
        <strain evidence="3 4">MCCC 1K00696</strain>
    </source>
</reference>
<dbReference type="Pfam" id="PF16318">
    <property type="entry name" value="DUF4957"/>
    <property type="match status" value="1"/>
</dbReference>
<evidence type="ECO:0000259" key="2">
    <source>
        <dbReference type="PROSITE" id="PS50853"/>
    </source>
</evidence>
<proteinExistence type="predicted"/>
<gene>
    <name evidence="3" type="ORF">WG950_13020</name>
</gene>
<feature type="chain" id="PRO_5047550660" evidence="1">
    <location>
        <begin position="26"/>
        <end position="519"/>
    </location>
</feature>
<dbReference type="InterPro" id="IPR012334">
    <property type="entry name" value="Pectin_lyas_fold"/>
</dbReference>
<dbReference type="Gene3D" id="2.160.20.10">
    <property type="entry name" value="Single-stranded right-handed beta-helix, Pectin lyase-like"/>
    <property type="match status" value="1"/>
</dbReference>
<evidence type="ECO:0000256" key="1">
    <source>
        <dbReference type="SAM" id="SignalP"/>
    </source>
</evidence>
<protein>
    <submittedName>
        <fullName evidence="3">DUF5123 domain-containing protein</fullName>
    </submittedName>
</protein>
<dbReference type="PROSITE" id="PS50853">
    <property type="entry name" value="FN3"/>
    <property type="match status" value="1"/>
</dbReference>
<dbReference type="Pfam" id="PF17161">
    <property type="entry name" value="DUF5123"/>
    <property type="match status" value="1"/>
</dbReference>
<dbReference type="CDD" id="cd00063">
    <property type="entry name" value="FN3"/>
    <property type="match status" value="1"/>
</dbReference>
<dbReference type="Proteomes" id="UP001491088">
    <property type="component" value="Chromosome"/>
</dbReference>
<accession>A0ABZ2TVX0</accession>
<sequence>MKLNNIIKVLFLAVLCISFSSCITSYDEDVIEELSIKREFAPVDLTARVRNQTNVELNWALRDQVTNFVVEFSADDPTFSTIFLSQEVSAEDLPVQIRLEGETVYSIRVKAVSSRGLEDSTWALGEARTLTEQIILPSEAGDIQALSATLRWEAGLNVTHFILEPGSIIYDITTQDKTAGIATITDLTSETEYTATLYNNDKVRGTASFTTGIDVGNNTLALPTDDIFKIIADAAPGDIILFEQGDYTDQVGRITLDKSITLRGLRPDFKPQLKVSFALESGATDVNLIDLDLTGDLPLELTDMIRYSGVGNYNSLLVSGCNVHDYDRSFIAGNVTDAIIQSITVENSIVTNVLTNGGDFIDFRSSDVFNVNVNTSTFNNCAPGRDFFRIDDSGTSTRSGLTCNIILDSSTIYACSNSSSKRLMYVRFQDNKITVKNTLITDTDSEGYSDQSRTDPNPTFLNNNYWNADGFFNSSQKISDQSGTNTVLDPGYVDAANGDFTITNQTLLDNAVGDPRWRQ</sequence>
<keyword evidence="1" id="KW-0732">Signal</keyword>
<evidence type="ECO:0000313" key="4">
    <source>
        <dbReference type="Proteomes" id="UP001491088"/>
    </source>
</evidence>
<dbReference type="InterPro" id="IPR033427">
    <property type="entry name" value="DUF5123"/>
</dbReference>
<feature type="domain" description="Fibronectin type-III" evidence="2">
    <location>
        <begin position="41"/>
        <end position="134"/>
    </location>
</feature>
<dbReference type="InterPro" id="IPR003961">
    <property type="entry name" value="FN3_dom"/>
</dbReference>
<dbReference type="SMART" id="SM00060">
    <property type="entry name" value="FN3"/>
    <property type="match status" value="2"/>
</dbReference>
<evidence type="ECO:0000313" key="3">
    <source>
        <dbReference type="EMBL" id="WYW55447.1"/>
    </source>
</evidence>
<dbReference type="SUPFAM" id="SSF51126">
    <property type="entry name" value="Pectin lyase-like"/>
    <property type="match status" value="1"/>
</dbReference>
<feature type="signal peptide" evidence="1">
    <location>
        <begin position="1"/>
        <end position="25"/>
    </location>
</feature>